<evidence type="ECO:0000313" key="6">
    <source>
        <dbReference type="Proteomes" id="UP000015105"/>
    </source>
</evidence>
<dbReference type="InterPro" id="IPR019404">
    <property type="entry name" value="Mediator_Med11"/>
</dbReference>
<sequence>HITFNIQGRIPKKKGKSQGRIPKKKQLLKAARRSRTPPSALAYLSSSPAAMTPQGKSSSLERLHDVEQRIVRVVELSGAVMEELGNSQGPRAEAVAAHCREFMLYMKGNTNNYARGNKKCL</sequence>
<evidence type="ECO:0000313" key="5">
    <source>
        <dbReference type="EnsemblPlants" id="AET6Gv20436800.5"/>
    </source>
</evidence>
<evidence type="ECO:0000256" key="3">
    <source>
        <dbReference type="ARBA" id="ARBA00023242"/>
    </source>
</evidence>
<evidence type="ECO:0000256" key="2">
    <source>
        <dbReference type="ARBA" id="ARBA00008186"/>
    </source>
</evidence>
<reference evidence="5" key="5">
    <citation type="journal article" date="2021" name="G3 (Bethesda)">
        <title>Aegilops tauschii genome assembly Aet v5.0 features greater sequence contiguity and improved annotation.</title>
        <authorList>
            <person name="Wang L."/>
            <person name="Zhu T."/>
            <person name="Rodriguez J.C."/>
            <person name="Deal K.R."/>
            <person name="Dubcovsky J."/>
            <person name="McGuire P.E."/>
            <person name="Lux T."/>
            <person name="Spannagl M."/>
            <person name="Mayer K.F.X."/>
            <person name="Baldrich P."/>
            <person name="Meyers B.C."/>
            <person name="Huo N."/>
            <person name="Gu Y.Q."/>
            <person name="Zhou H."/>
            <person name="Devos K.M."/>
            <person name="Bennetzen J.L."/>
            <person name="Unver T."/>
            <person name="Budak H."/>
            <person name="Gulick P.J."/>
            <person name="Galiba G."/>
            <person name="Kalapos B."/>
            <person name="Nelson D.R."/>
            <person name="Li P."/>
            <person name="You F.M."/>
            <person name="Luo M.C."/>
            <person name="Dvorak J."/>
        </authorList>
    </citation>
    <scope>NUCLEOTIDE SEQUENCE [LARGE SCALE GENOMIC DNA]</scope>
    <source>
        <strain evidence="5">cv. AL8/78</strain>
    </source>
</reference>
<proteinExistence type="inferred from homology"/>
<reference evidence="5" key="3">
    <citation type="journal article" date="2017" name="Nature">
        <title>Genome sequence of the progenitor of the wheat D genome Aegilops tauschii.</title>
        <authorList>
            <person name="Luo M.C."/>
            <person name="Gu Y.Q."/>
            <person name="Puiu D."/>
            <person name="Wang H."/>
            <person name="Twardziok S.O."/>
            <person name="Deal K.R."/>
            <person name="Huo N."/>
            <person name="Zhu T."/>
            <person name="Wang L."/>
            <person name="Wang Y."/>
            <person name="McGuire P.E."/>
            <person name="Liu S."/>
            <person name="Long H."/>
            <person name="Ramasamy R.K."/>
            <person name="Rodriguez J.C."/>
            <person name="Van S.L."/>
            <person name="Yuan L."/>
            <person name="Wang Z."/>
            <person name="Xia Z."/>
            <person name="Xiao L."/>
            <person name="Anderson O.D."/>
            <person name="Ouyang S."/>
            <person name="Liang Y."/>
            <person name="Zimin A.V."/>
            <person name="Pertea G."/>
            <person name="Qi P."/>
            <person name="Bennetzen J.L."/>
            <person name="Dai X."/>
            <person name="Dawson M.W."/>
            <person name="Muller H.G."/>
            <person name="Kugler K."/>
            <person name="Rivarola-Duarte L."/>
            <person name="Spannagl M."/>
            <person name="Mayer K.F.X."/>
            <person name="Lu F.H."/>
            <person name="Bevan M.W."/>
            <person name="Leroy P."/>
            <person name="Li P."/>
            <person name="You F.M."/>
            <person name="Sun Q."/>
            <person name="Liu Z."/>
            <person name="Lyons E."/>
            <person name="Wicker T."/>
            <person name="Salzberg S.L."/>
            <person name="Devos K.M."/>
            <person name="Dvorak J."/>
        </authorList>
    </citation>
    <scope>NUCLEOTIDE SEQUENCE [LARGE SCALE GENOMIC DNA]</scope>
    <source>
        <strain evidence="5">cv. AL8/78</strain>
    </source>
</reference>
<organism evidence="5 6">
    <name type="scientific">Aegilops tauschii subsp. strangulata</name>
    <name type="common">Goatgrass</name>
    <dbReference type="NCBI Taxonomy" id="200361"/>
    <lineage>
        <taxon>Eukaryota</taxon>
        <taxon>Viridiplantae</taxon>
        <taxon>Streptophyta</taxon>
        <taxon>Embryophyta</taxon>
        <taxon>Tracheophyta</taxon>
        <taxon>Spermatophyta</taxon>
        <taxon>Magnoliopsida</taxon>
        <taxon>Liliopsida</taxon>
        <taxon>Poales</taxon>
        <taxon>Poaceae</taxon>
        <taxon>BOP clade</taxon>
        <taxon>Pooideae</taxon>
        <taxon>Triticodae</taxon>
        <taxon>Triticeae</taxon>
        <taxon>Triticinae</taxon>
        <taxon>Aegilops</taxon>
    </lineage>
</organism>
<evidence type="ECO:0000256" key="4">
    <source>
        <dbReference type="SAM" id="MobiDB-lite"/>
    </source>
</evidence>
<keyword evidence="6" id="KW-1185">Reference proteome</keyword>
<feature type="compositionally biased region" description="Basic residues" evidence="4">
    <location>
        <begin position="10"/>
        <end position="35"/>
    </location>
</feature>
<dbReference type="EnsemblPlants" id="AET6Gv20436800.5">
    <property type="protein sequence ID" value="AET6Gv20436800.5"/>
    <property type="gene ID" value="AET6Gv20436800"/>
</dbReference>
<accession>A0A453NNV0</accession>
<feature type="region of interest" description="Disordered" evidence="4">
    <location>
        <begin position="10"/>
        <end position="41"/>
    </location>
</feature>
<dbReference type="PANTHER" id="PTHR22890">
    <property type="entry name" value="MEDIATOR OF RNA POLYMERASE II TRANSCRIPTION SUBUNIT 11"/>
    <property type="match status" value="1"/>
</dbReference>
<protein>
    <submittedName>
        <fullName evidence="5">Mediator complex subunit 11</fullName>
    </submittedName>
</protein>
<dbReference type="Proteomes" id="UP000015105">
    <property type="component" value="Chromosome 6D"/>
</dbReference>
<comment type="similarity">
    <text evidence="2">Belongs to the Mediator complex subunit 11 family.</text>
</comment>
<comment type="subcellular location">
    <subcellularLocation>
        <location evidence="1">Nucleus</location>
    </subcellularLocation>
</comment>
<name>A0A453NNV0_AEGTS</name>
<reference evidence="6" key="2">
    <citation type="journal article" date="2017" name="Nat. Plants">
        <title>The Aegilops tauschii genome reveals multiple impacts of transposons.</title>
        <authorList>
            <person name="Zhao G."/>
            <person name="Zou C."/>
            <person name="Li K."/>
            <person name="Wang K."/>
            <person name="Li T."/>
            <person name="Gao L."/>
            <person name="Zhang X."/>
            <person name="Wang H."/>
            <person name="Yang Z."/>
            <person name="Liu X."/>
            <person name="Jiang W."/>
            <person name="Mao L."/>
            <person name="Kong X."/>
            <person name="Jiao Y."/>
            <person name="Jia J."/>
        </authorList>
    </citation>
    <scope>NUCLEOTIDE SEQUENCE [LARGE SCALE GENOMIC DNA]</scope>
    <source>
        <strain evidence="6">cv. AL8/78</strain>
    </source>
</reference>
<keyword evidence="3" id="KW-0539">Nucleus</keyword>
<dbReference type="Gramene" id="AET6Gv20436800.5">
    <property type="protein sequence ID" value="AET6Gv20436800.5"/>
    <property type="gene ID" value="AET6Gv20436800"/>
</dbReference>
<dbReference type="AlphaFoldDB" id="A0A453NNV0"/>
<dbReference type="GO" id="GO:0003712">
    <property type="term" value="F:transcription coregulator activity"/>
    <property type="evidence" value="ECO:0007669"/>
    <property type="project" value="InterPro"/>
</dbReference>
<reference evidence="5" key="4">
    <citation type="submission" date="2019-03" db="UniProtKB">
        <authorList>
            <consortium name="EnsemblPlants"/>
        </authorList>
    </citation>
    <scope>IDENTIFICATION</scope>
</reference>
<reference evidence="6" key="1">
    <citation type="journal article" date="2014" name="Science">
        <title>Ancient hybridizations among the ancestral genomes of bread wheat.</title>
        <authorList>
            <consortium name="International Wheat Genome Sequencing Consortium,"/>
            <person name="Marcussen T."/>
            <person name="Sandve S.R."/>
            <person name="Heier L."/>
            <person name="Spannagl M."/>
            <person name="Pfeifer M."/>
            <person name="Jakobsen K.S."/>
            <person name="Wulff B.B."/>
            <person name="Steuernagel B."/>
            <person name="Mayer K.F."/>
            <person name="Olsen O.A."/>
        </authorList>
    </citation>
    <scope>NUCLEOTIDE SEQUENCE [LARGE SCALE GENOMIC DNA]</scope>
    <source>
        <strain evidence="6">cv. AL8/78</strain>
    </source>
</reference>
<dbReference type="GO" id="GO:0006357">
    <property type="term" value="P:regulation of transcription by RNA polymerase II"/>
    <property type="evidence" value="ECO:0007669"/>
    <property type="project" value="InterPro"/>
</dbReference>
<evidence type="ECO:0000256" key="1">
    <source>
        <dbReference type="ARBA" id="ARBA00004123"/>
    </source>
</evidence>
<dbReference type="STRING" id="200361.A0A453NNV0"/>
<dbReference type="GO" id="GO:0016592">
    <property type="term" value="C:mediator complex"/>
    <property type="evidence" value="ECO:0007669"/>
    <property type="project" value="InterPro"/>
</dbReference>